<reference evidence="2 4" key="1">
    <citation type="submission" date="2015-07" db="EMBL/GenBank/DDBJ databases">
        <title>Fjat-14205 dsm 2895.</title>
        <authorList>
            <person name="Liu B."/>
            <person name="Wang J."/>
            <person name="Zhu Y."/>
            <person name="Liu G."/>
            <person name="Chen Q."/>
            <person name="Chen Z."/>
            <person name="Lan J."/>
            <person name="Che J."/>
            <person name="Ge C."/>
            <person name="Shi H."/>
            <person name="Pan Z."/>
            <person name="Liu X."/>
        </authorList>
    </citation>
    <scope>NUCLEOTIDE SEQUENCE [LARGE SCALE GENOMIC DNA]</scope>
    <source>
        <strain evidence="2 4">DSM 2895</strain>
    </source>
</reference>
<dbReference type="PROSITE" id="PS51257">
    <property type="entry name" value="PROKAR_LIPOPROTEIN"/>
    <property type="match status" value="1"/>
</dbReference>
<dbReference type="PATRIC" id="fig|47500.8.peg.893"/>
<proteinExistence type="predicted"/>
<dbReference type="GeneID" id="42307809"/>
<keyword evidence="1" id="KW-0732">Signal</keyword>
<protein>
    <recommendedName>
        <fullName evidence="6">Lipoprotein</fullName>
    </recommendedName>
</protein>
<evidence type="ECO:0008006" key="6">
    <source>
        <dbReference type="Google" id="ProtNLM"/>
    </source>
</evidence>
<dbReference type="Proteomes" id="UP000037269">
    <property type="component" value="Unassembled WGS sequence"/>
</dbReference>
<evidence type="ECO:0000313" key="3">
    <source>
        <dbReference type="EMBL" id="SDJ34189.1"/>
    </source>
</evidence>
<feature type="chain" id="PRO_5038208560" description="Lipoprotein" evidence="1">
    <location>
        <begin position="22"/>
        <end position="187"/>
    </location>
</feature>
<dbReference type="AlphaFoldDB" id="A0A0D1XIF8"/>
<dbReference type="EMBL" id="LGUG01000004">
    <property type="protein sequence ID" value="KON97706.1"/>
    <property type="molecule type" value="Genomic_DNA"/>
</dbReference>
<evidence type="ECO:0000313" key="5">
    <source>
        <dbReference type="Proteomes" id="UP000182836"/>
    </source>
</evidence>
<dbReference type="RefSeq" id="WP_043066781.1">
    <property type="nucleotide sequence ID" value="NZ_BJOA01000305.1"/>
</dbReference>
<sequence length="187" mass="21511">MNRQKSKVLCGLLLVYFLLSACAPKQETVIAYVNEEPITKQNLTFLKVMNQVELAMAQEKEGEQVANQNVLLTQMIRLHAMAMLAEEKGYTFNVEQAKKEMEAMRKQYEAHPTVTKIIEAYGTKQFWTDKAKIHRLLQLSQRVQHDMIEKAKEKKPKANAAEVRFQAEKAYEDLVISQIGTLKIKLL</sequence>
<accession>A0A0D1XIF8</accession>
<name>A0A0D1XIF8_ANEMI</name>
<dbReference type="STRING" id="47500.AF333_21975"/>
<dbReference type="EMBL" id="FNED01000016">
    <property type="protein sequence ID" value="SDJ34189.1"/>
    <property type="molecule type" value="Genomic_DNA"/>
</dbReference>
<dbReference type="Proteomes" id="UP000182836">
    <property type="component" value="Unassembled WGS sequence"/>
</dbReference>
<reference evidence="3 5" key="2">
    <citation type="submission" date="2016-10" db="EMBL/GenBank/DDBJ databases">
        <authorList>
            <person name="de Groot N.N."/>
        </authorList>
    </citation>
    <scope>NUCLEOTIDE SEQUENCE [LARGE SCALE GENOMIC DNA]</scope>
    <source>
        <strain evidence="3 5">DSM 2895</strain>
    </source>
</reference>
<organism evidence="2 4">
    <name type="scientific">Aneurinibacillus migulanus</name>
    <name type="common">Bacillus migulanus</name>
    <dbReference type="NCBI Taxonomy" id="47500"/>
    <lineage>
        <taxon>Bacteria</taxon>
        <taxon>Bacillati</taxon>
        <taxon>Bacillota</taxon>
        <taxon>Bacilli</taxon>
        <taxon>Bacillales</taxon>
        <taxon>Paenibacillaceae</taxon>
        <taxon>Aneurinibacillus group</taxon>
        <taxon>Aneurinibacillus</taxon>
    </lineage>
</organism>
<keyword evidence="4" id="KW-1185">Reference proteome</keyword>
<evidence type="ECO:0000313" key="4">
    <source>
        <dbReference type="Proteomes" id="UP000037269"/>
    </source>
</evidence>
<dbReference type="OrthoDB" id="2475673at2"/>
<gene>
    <name evidence="2" type="ORF">AF333_21975</name>
    <name evidence="3" type="ORF">SAMN04487909_1168</name>
</gene>
<evidence type="ECO:0000313" key="2">
    <source>
        <dbReference type="EMBL" id="KON97706.1"/>
    </source>
</evidence>
<evidence type="ECO:0000256" key="1">
    <source>
        <dbReference type="SAM" id="SignalP"/>
    </source>
</evidence>
<feature type="signal peptide" evidence="1">
    <location>
        <begin position="1"/>
        <end position="21"/>
    </location>
</feature>